<gene>
    <name evidence="9" type="ORF">EJQ19_26980</name>
</gene>
<evidence type="ECO:0000256" key="1">
    <source>
        <dbReference type="ARBA" id="ARBA00004651"/>
    </source>
</evidence>
<evidence type="ECO:0000313" key="10">
    <source>
        <dbReference type="Proteomes" id="UP000276128"/>
    </source>
</evidence>
<dbReference type="PROSITE" id="PS50928">
    <property type="entry name" value="ABC_TM1"/>
    <property type="match status" value="1"/>
</dbReference>
<dbReference type="OrthoDB" id="9809527at2"/>
<feature type="transmembrane region" description="Helical" evidence="7">
    <location>
        <begin position="271"/>
        <end position="289"/>
    </location>
</feature>
<accession>A0A3S0AKW2</accession>
<feature type="transmembrane region" description="Helical" evidence="7">
    <location>
        <begin position="208"/>
        <end position="230"/>
    </location>
</feature>
<feature type="transmembrane region" description="Helical" evidence="7">
    <location>
        <begin position="162"/>
        <end position="187"/>
    </location>
</feature>
<dbReference type="PANTHER" id="PTHR30193:SF37">
    <property type="entry name" value="INNER MEMBRANE ABC TRANSPORTER PERMEASE PROTEIN YCJO"/>
    <property type="match status" value="1"/>
</dbReference>
<dbReference type="SUPFAM" id="SSF161098">
    <property type="entry name" value="MetI-like"/>
    <property type="match status" value="1"/>
</dbReference>
<dbReference type="InterPro" id="IPR000515">
    <property type="entry name" value="MetI-like"/>
</dbReference>
<dbReference type="InterPro" id="IPR035906">
    <property type="entry name" value="MetI-like_sf"/>
</dbReference>
<feature type="transmembrane region" description="Helical" evidence="7">
    <location>
        <begin position="79"/>
        <end position="100"/>
    </location>
</feature>
<organism evidence="9 10">
    <name type="scientific">Paenibacillus whitsoniae</name>
    <dbReference type="NCBI Taxonomy" id="2496558"/>
    <lineage>
        <taxon>Bacteria</taxon>
        <taxon>Bacillati</taxon>
        <taxon>Bacillota</taxon>
        <taxon>Bacilli</taxon>
        <taxon>Bacillales</taxon>
        <taxon>Paenibacillaceae</taxon>
        <taxon>Paenibacillus</taxon>
    </lineage>
</organism>
<name>A0A3S0AKW2_9BACL</name>
<dbReference type="EMBL" id="RXHU01000094">
    <property type="protein sequence ID" value="RTE04267.1"/>
    <property type="molecule type" value="Genomic_DNA"/>
</dbReference>
<evidence type="ECO:0000256" key="2">
    <source>
        <dbReference type="ARBA" id="ARBA00022448"/>
    </source>
</evidence>
<dbReference type="GO" id="GO:0005886">
    <property type="term" value="C:plasma membrane"/>
    <property type="evidence" value="ECO:0007669"/>
    <property type="project" value="UniProtKB-SubCell"/>
</dbReference>
<dbReference type="CDD" id="cd06261">
    <property type="entry name" value="TM_PBP2"/>
    <property type="match status" value="1"/>
</dbReference>
<comment type="caution">
    <text evidence="9">The sequence shown here is derived from an EMBL/GenBank/DDBJ whole genome shotgun (WGS) entry which is preliminary data.</text>
</comment>
<evidence type="ECO:0000256" key="6">
    <source>
        <dbReference type="ARBA" id="ARBA00023136"/>
    </source>
</evidence>
<comment type="similarity">
    <text evidence="7">Belongs to the binding-protein-dependent transport system permease family.</text>
</comment>
<evidence type="ECO:0000259" key="8">
    <source>
        <dbReference type="PROSITE" id="PS50928"/>
    </source>
</evidence>
<keyword evidence="3" id="KW-1003">Cell membrane</keyword>
<dbReference type="Proteomes" id="UP000276128">
    <property type="component" value="Unassembled WGS sequence"/>
</dbReference>
<evidence type="ECO:0000256" key="7">
    <source>
        <dbReference type="RuleBase" id="RU363032"/>
    </source>
</evidence>
<evidence type="ECO:0000256" key="4">
    <source>
        <dbReference type="ARBA" id="ARBA00022692"/>
    </source>
</evidence>
<dbReference type="InterPro" id="IPR051393">
    <property type="entry name" value="ABC_transporter_permease"/>
</dbReference>
<dbReference type="PANTHER" id="PTHR30193">
    <property type="entry name" value="ABC TRANSPORTER PERMEASE PROTEIN"/>
    <property type="match status" value="1"/>
</dbReference>
<keyword evidence="2 7" id="KW-0813">Transport</keyword>
<dbReference type="GO" id="GO:0055085">
    <property type="term" value="P:transmembrane transport"/>
    <property type="evidence" value="ECO:0007669"/>
    <property type="project" value="InterPro"/>
</dbReference>
<feature type="transmembrane region" description="Helical" evidence="7">
    <location>
        <begin position="112"/>
        <end position="132"/>
    </location>
</feature>
<dbReference type="Gene3D" id="1.10.3720.10">
    <property type="entry name" value="MetI-like"/>
    <property type="match status" value="1"/>
</dbReference>
<reference evidence="9 10" key="1">
    <citation type="submission" date="2018-12" db="EMBL/GenBank/DDBJ databases">
        <title>Bacillus ochoae sp. nov., Paenibacillus whitsoniae sp. nov., Paenibacillus spiritus sp. nov. Isolated from the Mars Exploration Rover during spacecraft assembly.</title>
        <authorList>
            <person name="Seuylemezian A."/>
            <person name="Vaishampayan P."/>
        </authorList>
    </citation>
    <scope>NUCLEOTIDE SEQUENCE [LARGE SCALE GENOMIC DNA]</scope>
    <source>
        <strain evidence="9 10">MER 54</strain>
    </source>
</reference>
<dbReference type="Pfam" id="PF00528">
    <property type="entry name" value="BPD_transp_1"/>
    <property type="match status" value="1"/>
</dbReference>
<feature type="domain" description="ABC transmembrane type-1" evidence="8">
    <location>
        <begin position="75"/>
        <end position="289"/>
    </location>
</feature>
<sequence length="320" mass="35994">MKGKRISELAKDRAFLLVLIVPAIAMLLFTIGIPIVKSIYMSFFKVSLLSMKNQPWNDFANYKEILQDGEFFSALRVTLTYVVCIVSVQFVLGMSLALILNSSIRFKKFFRTLILIPWIVPTIVSALLWMWLFQPQYGLINYVLQQLHIIGKPQEWLTNMDLALPAVIVTALWRQLPFMSTMLLAGMQGISEDMYEAARIDGANRRQILLNITLPLLKNNIKTITLISIIENFKMFPLFWIMTGGGPLNKTTTLAIYSYKAAFVQMNLGKGAAIGALWLIIMVIISGLYNKLFALGEDAPASGKGKKHAKIRAVKQKQAA</sequence>
<keyword evidence="6 7" id="KW-0472">Membrane</keyword>
<dbReference type="RefSeq" id="WP_126144329.1">
    <property type="nucleotide sequence ID" value="NZ_RXHU01000094.1"/>
</dbReference>
<keyword evidence="4 7" id="KW-0812">Transmembrane</keyword>
<protein>
    <submittedName>
        <fullName evidence="9">Sugar ABC transporter permease</fullName>
    </submittedName>
</protein>
<feature type="transmembrane region" description="Helical" evidence="7">
    <location>
        <begin position="14"/>
        <end position="36"/>
    </location>
</feature>
<evidence type="ECO:0000313" key="9">
    <source>
        <dbReference type="EMBL" id="RTE04267.1"/>
    </source>
</evidence>
<proteinExistence type="inferred from homology"/>
<keyword evidence="10" id="KW-1185">Reference proteome</keyword>
<evidence type="ECO:0000256" key="3">
    <source>
        <dbReference type="ARBA" id="ARBA00022475"/>
    </source>
</evidence>
<comment type="subcellular location">
    <subcellularLocation>
        <location evidence="1 7">Cell membrane</location>
        <topology evidence="1 7">Multi-pass membrane protein</topology>
    </subcellularLocation>
</comment>
<dbReference type="AlphaFoldDB" id="A0A3S0AKW2"/>
<evidence type="ECO:0000256" key="5">
    <source>
        <dbReference type="ARBA" id="ARBA00022989"/>
    </source>
</evidence>
<keyword evidence="5 7" id="KW-1133">Transmembrane helix</keyword>